<proteinExistence type="predicted"/>
<sequence>MKTTEHGPPKPDRHETPPTDVGSDFLHFMMTGFPLRKKSLNPVTLMSEIYTCQGSSATLKYKGLAILPRAECIDYVNADGKKGADMMVQKGYACLHLQATSKMVTSPFLHGFSSFEGQHGENSSDIPGLKAMPTNMTRVHHCLGTGCYLLQEASMPS</sequence>
<feature type="compositionally biased region" description="Basic and acidic residues" evidence="1">
    <location>
        <begin position="1"/>
        <end position="17"/>
    </location>
</feature>
<name>A0A2I0U9L4_LIMLA</name>
<evidence type="ECO:0000256" key="1">
    <source>
        <dbReference type="SAM" id="MobiDB-lite"/>
    </source>
</evidence>
<reference evidence="3" key="1">
    <citation type="submission" date="2017-11" db="EMBL/GenBank/DDBJ databases">
        <authorList>
            <person name="Lima N.C."/>
            <person name="Parody-Merino A.M."/>
            <person name="Battley P.F."/>
            <person name="Fidler A.E."/>
            <person name="Prosdocimi F."/>
        </authorList>
    </citation>
    <scope>NUCLEOTIDE SEQUENCE [LARGE SCALE GENOMIC DNA]</scope>
</reference>
<dbReference type="AlphaFoldDB" id="A0A2I0U9L4"/>
<protein>
    <submittedName>
        <fullName evidence="2">Uncharacterized protein</fullName>
    </submittedName>
</protein>
<accession>A0A2I0U9L4</accession>
<keyword evidence="3" id="KW-1185">Reference proteome</keyword>
<evidence type="ECO:0000313" key="3">
    <source>
        <dbReference type="Proteomes" id="UP000233556"/>
    </source>
</evidence>
<evidence type="ECO:0000313" key="2">
    <source>
        <dbReference type="EMBL" id="PKU42749.1"/>
    </source>
</evidence>
<reference evidence="3" key="2">
    <citation type="submission" date="2017-12" db="EMBL/GenBank/DDBJ databases">
        <title>Genome sequence of the Bar-tailed Godwit (Limosa lapponica baueri).</title>
        <authorList>
            <person name="Lima N.C.B."/>
            <person name="Parody-Merino A.M."/>
            <person name="Battley P.F."/>
            <person name="Fidler A.E."/>
            <person name="Prosdocimi F."/>
        </authorList>
    </citation>
    <scope>NUCLEOTIDE SEQUENCE [LARGE SCALE GENOMIC DNA]</scope>
</reference>
<dbReference type="Proteomes" id="UP000233556">
    <property type="component" value="Unassembled WGS sequence"/>
</dbReference>
<feature type="region of interest" description="Disordered" evidence="1">
    <location>
        <begin position="1"/>
        <end position="21"/>
    </location>
</feature>
<dbReference type="EMBL" id="KZ505964">
    <property type="protein sequence ID" value="PKU42749.1"/>
    <property type="molecule type" value="Genomic_DNA"/>
</dbReference>
<gene>
    <name evidence="2" type="ORF">llap_6948</name>
</gene>
<organism evidence="2 3">
    <name type="scientific">Limosa lapponica baueri</name>
    <dbReference type="NCBI Taxonomy" id="1758121"/>
    <lineage>
        <taxon>Eukaryota</taxon>
        <taxon>Metazoa</taxon>
        <taxon>Chordata</taxon>
        <taxon>Craniata</taxon>
        <taxon>Vertebrata</taxon>
        <taxon>Euteleostomi</taxon>
        <taxon>Archelosauria</taxon>
        <taxon>Archosauria</taxon>
        <taxon>Dinosauria</taxon>
        <taxon>Saurischia</taxon>
        <taxon>Theropoda</taxon>
        <taxon>Coelurosauria</taxon>
        <taxon>Aves</taxon>
        <taxon>Neognathae</taxon>
        <taxon>Neoaves</taxon>
        <taxon>Charadriiformes</taxon>
        <taxon>Scolopacidae</taxon>
        <taxon>Limosa</taxon>
    </lineage>
</organism>